<dbReference type="OrthoDB" id="199574at2759"/>
<dbReference type="EMBL" id="ML014249">
    <property type="protein sequence ID" value="RKO99898.1"/>
    <property type="molecule type" value="Genomic_DNA"/>
</dbReference>
<feature type="non-terminal residue" evidence="2">
    <location>
        <position position="1"/>
    </location>
</feature>
<feature type="non-terminal residue" evidence="2">
    <location>
        <position position="231"/>
    </location>
</feature>
<evidence type="ECO:0000313" key="3">
    <source>
        <dbReference type="Proteomes" id="UP000274922"/>
    </source>
</evidence>
<dbReference type="Proteomes" id="UP000274922">
    <property type="component" value="Unassembled WGS sequence"/>
</dbReference>
<dbReference type="Pfam" id="PF03399">
    <property type="entry name" value="SAC3_GANP"/>
    <property type="match status" value="1"/>
</dbReference>
<dbReference type="Gene3D" id="1.25.40.990">
    <property type="match status" value="1"/>
</dbReference>
<dbReference type="PANTHER" id="PTHR12436">
    <property type="entry name" value="80 KDA MCM3-ASSOCIATED PROTEIN"/>
    <property type="match status" value="1"/>
</dbReference>
<feature type="domain" description="SAC3/GANP/THP3 conserved" evidence="1">
    <location>
        <begin position="42"/>
        <end position="216"/>
    </location>
</feature>
<organism evidence="2 3">
    <name type="scientific">Caulochytrium protostelioides</name>
    <dbReference type="NCBI Taxonomy" id="1555241"/>
    <lineage>
        <taxon>Eukaryota</taxon>
        <taxon>Fungi</taxon>
        <taxon>Fungi incertae sedis</taxon>
        <taxon>Chytridiomycota</taxon>
        <taxon>Chytridiomycota incertae sedis</taxon>
        <taxon>Chytridiomycetes</taxon>
        <taxon>Caulochytriales</taxon>
        <taxon>Caulochytriaceae</taxon>
        <taxon>Caulochytrium</taxon>
    </lineage>
</organism>
<evidence type="ECO:0000259" key="1">
    <source>
        <dbReference type="Pfam" id="PF03399"/>
    </source>
</evidence>
<dbReference type="InterPro" id="IPR005062">
    <property type="entry name" value="SAC3/GANP/THP3_conserved"/>
</dbReference>
<dbReference type="AlphaFoldDB" id="A0A4V1IUA7"/>
<dbReference type="PANTHER" id="PTHR12436:SF4">
    <property type="entry name" value="LEUKOCYTE RECEPTOR CLUSTER MEMBER 8"/>
    <property type="match status" value="1"/>
</dbReference>
<sequence length="231" mass="26025">EASAARAVFLAAGAEGNPDIIDWDHHTIVGTCQQLEKRYLRLTSAPNPATVRPLPVLRKTLAFLEQKWREEGNYVYICNQFKSLRQDLTVQRIKNDLTMSVYETHARIALERADLGEYNQCQSQLKALYARLRHIAQPAAVDEFTAYRLLYLVHTRNTSGMPPLASAPAAPAIGPMVQFALAVRHAVAIGDYHAFFRLYALAPKMAPYLMDHMLERERLRAAVALVRASRP</sequence>
<proteinExistence type="predicted"/>
<accession>A0A4V1IUA7</accession>
<protein>
    <recommendedName>
        <fullName evidence="1">SAC3/GANP/THP3 conserved domain-containing protein</fullName>
    </recommendedName>
</protein>
<evidence type="ECO:0000313" key="2">
    <source>
        <dbReference type="EMBL" id="RKO99898.1"/>
    </source>
</evidence>
<name>A0A4V1IUA7_9FUNG</name>
<dbReference type="GO" id="GO:0005634">
    <property type="term" value="C:nucleus"/>
    <property type="evidence" value="ECO:0007669"/>
    <property type="project" value="TreeGrafter"/>
</dbReference>
<dbReference type="InterPro" id="IPR045107">
    <property type="entry name" value="SAC3/GANP/THP3"/>
</dbReference>
<reference evidence="3" key="1">
    <citation type="journal article" date="2018" name="Nat. Microbiol.">
        <title>Leveraging single-cell genomics to expand the fungal tree of life.</title>
        <authorList>
            <person name="Ahrendt S.R."/>
            <person name="Quandt C.A."/>
            <person name="Ciobanu D."/>
            <person name="Clum A."/>
            <person name="Salamov A."/>
            <person name="Andreopoulos B."/>
            <person name="Cheng J.F."/>
            <person name="Woyke T."/>
            <person name="Pelin A."/>
            <person name="Henrissat B."/>
            <person name="Reynolds N.K."/>
            <person name="Benny G.L."/>
            <person name="Smith M.E."/>
            <person name="James T.Y."/>
            <person name="Grigoriev I.V."/>
        </authorList>
    </citation>
    <scope>NUCLEOTIDE SEQUENCE [LARGE SCALE GENOMIC DNA]</scope>
    <source>
        <strain evidence="3">ATCC 52028</strain>
    </source>
</reference>
<keyword evidence="3" id="KW-1185">Reference proteome</keyword>
<dbReference type="STRING" id="1555241.A0A4V1IUA7"/>
<gene>
    <name evidence="2" type="ORF">CXG81DRAFT_4323</name>
</gene>